<keyword evidence="3" id="KW-1185">Reference proteome</keyword>
<keyword evidence="1" id="KW-0812">Transmembrane</keyword>
<evidence type="ECO:0000313" key="3">
    <source>
        <dbReference type="Proteomes" id="UP000325395"/>
    </source>
</evidence>
<evidence type="ECO:0000313" key="2">
    <source>
        <dbReference type="EMBL" id="KAE8417914.1"/>
    </source>
</evidence>
<keyword evidence="1" id="KW-0472">Membrane</keyword>
<dbReference type="Proteomes" id="UP000325395">
    <property type="component" value="Unassembled WGS sequence"/>
</dbReference>
<accession>A0ABQ6WLA3</accession>
<reference evidence="2 3" key="1">
    <citation type="submission" date="2019-04" db="EMBL/GenBank/DDBJ databases">
        <authorList>
            <consortium name="DOE Joint Genome Institute"/>
            <person name="Mondo S."/>
            <person name="Kjaerbolling I."/>
            <person name="Vesth T."/>
            <person name="Frisvad J.C."/>
            <person name="Nybo J.L."/>
            <person name="Theobald S."/>
            <person name="Kildgaard S."/>
            <person name="Isbrandt T."/>
            <person name="Kuo A."/>
            <person name="Sato A."/>
            <person name="Lyhne E.K."/>
            <person name="Kogle M.E."/>
            <person name="Wiebenga A."/>
            <person name="Kun R.S."/>
            <person name="Lubbers R.J."/>
            <person name="Makela M.R."/>
            <person name="Barry K."/>
            <person name="Chovatia M."/>
            <person name="Clum A."/>
            <person name="Daum C."/>
            <person name="Haridas S."/>
            <person name="He G."/>
            <person name="LaButti K."/>
            <person name="Lipzen A."/>
            <person name="Riley R."/>
            <person name="Salamov A."/>
            <person name="Simmons B.A."/>
            <person name="Magnuson J.K."/>
            <person name="Henrissat B."/>
            <person name="Mortensen U.H."/>
            <person name="Larsen T.O."/>
            <person name="Devries R.P."/>
            <person name="Grigoriev I.V."/>
            <person name="Machida M."/>
            <person name="Baker S.E."/>
            <person name="Andersen M.R."/>
            <person name="Cantor M.N."/>
            <person name="Hua S.X."/>
        </authorList>
    </citation>
    <scope>NUCLEOTIDE SEQUENCE [LARGE SCALE GENOMIC DNA]</scope>
    <source>
        <strain evidence="2 3">CBS 117616</strain>
    </source>
</reference>
<proteinExistence type="predicted"/>
<dbReference type="EMBL" id="ML735732">
    <property type="protein sequence ID" value="KAE8417914.1"/>
    <property type="molecule type" value="Genomic_DNA"/>
</dbReference>
<evidence type="ECO:0008006" key="4">
    <source>
        <dbReference type="Google" id="ProtNLM"/>
    </source>
</evidence>
<feature type="transmembrane region" description="Helical" evidence="1">
    <location>
        <begin position="6"/>
        <end position="39"/>
    </location>
</feature>
<feature type="non-terminal residue" evidence="2">
    <location>
        <position position="1"/>
    </location>
</feature>
<name>A0ABQ6WLA3_9EURO</name>
<sequence>VVVLLLMVVVMVVLLLVLVVMVVLLLMVVVMVVLLLLMVPRVVALGRRRDLIDETFPNDPAEVRTEEISHRQSYWQSHWWQGFSRSSSSRQ</sequence>
<keyword evidence="1" id="KW-1133">Transmembrane helix</keyword>
<protein>
    <recommendedName>
        <fullName evidence="4">ABC transmembrane type-1 domain-containing protein</fullName>
    </recommendedName>
</protein>
<gene>
    <name evidence="2" type="ORF">BDV36DRAFT_255408</name>
</gene>
<organism evidence="2 3">
    <name type="scientific">Aspergillus pseudocaelatus</name>
    <dbReference type="NCBI Taxonomy" id="1825620"/>
    <lineage>
        <taxon>Eukaryota</taxon>
        <taxon>Fungi</taxon>
        <taxon>Dikarya</taxon>
        <taxon>Ascomycota</taxon>
        <taxon>Pezizomycotina</taxon>
        <taxon>Eurotiomycetes</taxon>
        <taxon>Eurotiomycetidae</taxon>
        <taxon>Eurotiales</taxon>
        <taxon>Aspergillaceae</taxon>
        <taxon>Aspergillus</taxon>
        <taxon>Aspergillus subgen. Circumdati</taxon>
    </lineage>
</organism>
<evidence type="ECO:0000256" key="1">
    <source>
        <dbReference type="SAM" id="Phobius"/>
    </source>
</evidence>